<proteinExistence type="predicted"/>
<accession>A0A699KW79</accession>
<dbReference type="EMBL" id="BKCJ010562120">
    <property type="protein sequence ID" value="GFB14612.1"/>
    <property type="molecule type" value="Genomic_DNA"/>
</dbReference>
<sequence>MEAAVKQCSVDRKCCEIQEKQFLIENDRILDKIISQEIMNIVLNSSVIIYDSKKKSEDSVDTGNKCLELEAELVKKNNVDNELSK</sequence>
<comment type="caution">
    <text evidence="1">The sequence shown here is derived from an EMBL/GenBank/DDBJ whole genome shotgun (WGS) entry which is preliminary data.</text>
</comment>
<dbReference type="AlphaFoldDB" id="A0A699KW79"/>
<organism evidence="1">
    <name type="scientific">Tanacetum cinerariifolium</name>
    <name type="common">Dalmatian daisy</name>
    <name type="synonym">Chrysanthemum cinerariifolium</name>
    <dbReference type="NCBI Taxonomy" id="118510"/>
    <lineage>
        <taxon>Eukaryota</taxon>
        <taxon>Viridiplantae</taxon>
        <taxon>Streptophyta</taxon>
        <taxon>Embryophyta</taxon>
        <taxon>Tracheophyta</taxon>
        <taxon>Spermatophyta</taxon>
        <taxon>Magnoliopsida</taxon>
        <taxon>eudicotyledons</taxon>
        <taxon>Gunneridae</taxon>
        <taxon>Pentapetalae</taxon>
        <taxon>asterids</taxon>
        <taxon>campanulids</taxon>
        <taxon>Asterales</taxon>
        <taxon>Asteraceae</taxon>
        <taxon>Asteroideae</taxon>
        <taxon>Anthemideae</taxon>
        <taxon>Anthemidinae</taxon>
        <taxon>Tanacetum</taxon>
    </lineage>
</organism>
<evidence type="ECO:0000313" key="1">
    <source>
        <dbReference type="EMBL" id="GFB14612.1"/>
    </source>
</evidence>
<protein>
    <submittedName>
        <fullName evidence="1">Uncharacterized protein</fullName>
    </submittedName>
</protein>
<gene>
    <name evidence="1" type="ORF">Tci_686583</name>
</gene>
<feature type="non-terminal residue" evidence="1">
    <location>
        <position position="85"/>
    </location>
</feature>
<reference evidence="1" key="1">
    <citation type="journal article" date="2019" name="Sci. Rep.">
        <title>Draft genome of Tanacetum cinerariifolium, the natural source of mosquito coil.</title>
        <authorList>
            <person name="Yamashiro T."/>
            <person name="Shiraishi A."/>
            <person name="Satake H."/>
            <person name="Nakayama K."/>
        </authorList>
    </citation>
    <scope>NUCLEOTIDE SEQUENCE</scope>
</reference>
<name>A0A699KW79_TANCI</name>